<evidence type="ECO:0000256" key="2">
    <source>
        <dbReference type="SAM" id="Phobius"/>
    </source>
</evidence>
<accession>A0ABP9GFS8</accession>
<dbReference type="PROSITE" id="PS51318">
    <property type="entry name" value="TAT"/>
    <property type="match status" value="1"/>
</dbReference>
<sequence>MNDDNQGSRRIALAAAAVIVIALAAGFAVMRLSSGGAESPAPSADPGGPAADPGGRGGEVDVAALLPDSEADLQEAAGVAREFTAAYFGGGADRGDRLAELATPGYADMLAQEGAAPPVQGEPVPTASAEEADVETEVTGIRDLAEGSVTYVVRADVTASGGAERRFEYAATVAERGGGWRVSGFHDAALGDAGAR</sequence>
<evidence type="ECO:0000256" key="1">
    <source>
        <dbReference type="SAM" id="MobiDB-lite"/>
    </source>
</evidence>
<protein>
    <recommendedName>
        <fullName evidence="5">Mce-associated membrane protein</fullName>
    </recommendedName>
</protein>
<dbReference type="InterPro" id="IPR006311">
    <property type="entry name" value="TAT_signal"/>
</dbReference>
<dbReference type="EMBL" id="BAABIK010000012">
    <property type="protein sequence ID" value="GAA4941840.1"/>
    <property type="molecule type" value="Genomic_DNA"/>
</dbReference>
<dbReference type="Proteomes" id="UP001499993">
    <property type="component" value="Unassembled WGS sequence"/>
</dbReference>
<evidence type="ECO:0008006" key="5">
    <source>
        <dbReference type="Google" id="ProtNLM"/>
    </source>
</evidence>
<gene>
    <name evidence="3" type="ORF">GCM10023224_25040</name>
</gene>
<feature type="transmembrane region" description="Helical" evidence="2">
    <location>
        <begin position="12"/>
        <end position="30"/>
    </location>
</feature>
<feature type="compositionally biased region" description="Low complexity" evidence="1">
    <location>
        <begin position="35"/>
        <end position="53"/>
    </location>
</feature>
<reference evidence="4" key="1">
    <citation type="journal article" date="2019" name="Int. J. Syst. Evol. Microbiol.">
        <title>The Global Catalogue of Microorganisms (GCM) 10K type strain sequencing project: providing services to taxonomists for standard genome sequencing and annotation.</title>
        <authorList>
            <consortium name="The Broad Institute Genomics Platform"/>
            <consortium name="The Broad Institute Genome Sequencing Center for Infectious Disease"/>
            <person name="Wu L."/>
            <person name="Ma J."/>
        </authorList>
    </citation>
    <scope>NUCLEOTIDE SEQUENCE [LARGE SCALE GENOMIC DNA]</scope>
    <source>
        <strain evidence="4">JCM 18123</strain>
    </source>
</reference>
<keyword evidence="4" id="KW-1185">Reference proteome</keyword>
<feature type="region of interest" description="Disordered" evidence="1">
    <location>
        <begin position="35"/>
        <end position="58"/>
    </location>
</feature>
<proteinExistence type="predicted"/>
<keyword evidence="2" id="KW-0812">Transmembrane</keyword>
<evidence type="ECO:0000313" key="3">
    <source>
        <dbReference type="EMBL" id="GAA4941840.1"/>
    </source>
</evidence>
<name>A0ABP9GFS8_9ACTN</name>
<keyword evidence="2" id="KW-0472">Membrane</keyword>
<organism evidence="3 4">
    <name type="scientific">Streptomonospora halophila</name>
    <dbReference type="NCBI Taxonomy" id="427369"/>
    <lineage>
        <taxon>Bacteria</taxon>
        <taxon>Bacillati</taxon>
        <taxon>Actinomycetota</taxon>
        <taxon>Actinomycetes</taxon>
        <taxon>Streptosporangiales</taxon>
        <taxon>Nocardiopsidaceae</taxon>
        <taxon>Streptomonospora</taxon>
    </lineage>
</organism>
<evidence type="ECO:0000313" key="4">
    <source>
        <dbReference type="Proteomes" id="UP001499993"/>
    </source>
</evidence>
<keyword evidence="2" id="KW-1133">Transmembrane helix</keyword>
<comment type="caution">
    <text evidence="3">The sequence shown here is derived from an EMBL/GenBank/DDBJ whole genome shotgun (WGS) entry which is preliminary data.</text>
</comment>
<dbReference type="RefSeq" id="WP_345556713.1">
    <property type="nucleotide sequence ID" value="NZ_BAABIK010000012.1"/>
</dbReference>